<dbReference type="PANTHER" id="PTHR33336:SF3">
    <property type="entry name" value="ABM DOMAIN-CONTAINING PROTEIN"/>
    <property type="match status" value="1"/>
</dbReference>
<keyword evidence="2" id="KW-0560">Oxidoreductase</keyword>
<sequence length="97" mass="10853">MDDRLHVFAKITPKSAHFAAARTAIQDIVSRTRAEPGCLAFALLEGRDDHCLYLIEQWTGQDALDHHYAQSYTAAVFAKYDGWLACPVEVTKMRGVT</sequence>
<feature type="domain" description="ABM" evidence="1">
    <location>
        <begin position="5"/>
        <end position="93"/>
    </location>
</feature>
<dbReference type="InterPro" id="IPR050744">
    <property type="entry name" value="AI-2_Isomerase_LsrG"/>
</dbReference>
<keyword evidence="3" id="KW-1185">Reference proteome</keyword>
<comment type="caution">
    <text evidence="2">The sequence shown here is derived from an EMBL/GenBank/DDBJ whole genome shotgun (WGS) entry which is preliminary data.</text>
</comment>
<dbReference type="Proteomes" id="UP000722336">
    <property type="component" value="Unassembled WGS sequence"/>
</dbReference>
<keyword evidence="2" id="KW-0503">Monooxygenase</keyword>
<name>A0ABS6SGG5_9SPHN</name>
<evidence type="ECO:0000259" key="1">
    <source>
        <dbReference type="PROSITE" id="PS51725"/>
    </source>
</evidence>
<reference evidence="2 3" key="1">
    <citation type="submission" date="2021-04" db="EMBL/GenBank/DDBJ databases">
        <authorList>
            <person name="Pira H."/>
            <person name="Risdian C."/>
            <person name="Wink J."/>
        </authorList>
    </citation>
    <scope>NUCLEOTIDE SEQUENCE [LARGE SCALE GENOMIC DNA]</scope>
    <source>
        <strain evidence="2 3">WHA3</strain>
    </source>
</reference>
<evidence type="ECO:0000313" key="2">
    <source>
        <dbReference type="EMBL" id="MBV7257504.1"/>
    </source>
</evidence>
<dbReference type="RefSeq" id="WP_218446353.1">
    <property type="nucleotide sequence ID" value="NZ_JAGSPA010000004.1"/>
</dbReference>
<proteinExistence type="predicted"/>
<dbReference type="EMBL" id="JAGSPA010000004">
    <property type="protein sequence ID" value="MBV7257504.1"/>
    <property type="molecule type" value="Genomic_DNA"/>
</dbReference>
<protein>
    <submittedName>
        <fullName evidence="2">Antibiotic biosynthesis monooxygenase</fullName>
    </submittedName>
</protein>
<accession>A0ABS6SGG5</accession>
<evidence type="ECO:0000313" key="3">
    <source>
        <dbReference type="Proteomes" id="UP000722336"/>
    </source>
</evidence>
<dbReference type="Pfam" id="PF03992">
    <property type="entry name" value="ABM"/>
    <property type="match status" value="1"/>
</dbReference>
<organism evidence="2 3">
    <name type="scientific">Pacificimonas pallii</name>
    <dbReference type="NCBI Taxonomy" id="2827236"/>
    <lineage>
        <taxon>Bacteria</taxon>
        <taxon>Pseudomonadati</taxon>
        <taxon>Pseudomonadota</taxon>
        <taxon>Alphaproteobacteria</taxon>
        <taxon>Sphingomonadales</taxon>
        <taxon>Sphingosinicellaceae</taxon>
        <taxon>Pacificimonas</taxon>
    </lineage>
</organism>
<dbReference type="GO" id="GO:0004497">
    <property type="term" value="F:monooxygenase activity"/>
    <property type="evidence" value="ECO:0007669"/>
    <property type="project" value="UniProtKB-KW"/>
</dbReference>
<dbReference type="PROSITE" id="PS51725">
    <property type="entry name" value="ABM"/>
    <property type="match status" value="1"/>
</dbReference>
<dbReference type="PANTHER" id="PTHR33336">
    <property type="entry name" value="QUINOL MONOOXYGENASE YGIN-RELATED"/>
    <property type="match status" value="1"/>
</dbReference>
<dbReference type="InterPro" id="IPR007138">
    <property type="entry name" value="ABM_dom"/>
</dbReference>
<gene>
    <name evidence="2" type="ORF">KCG44_11970</name>
</gene>